<gene>
    <name evidence="11" type="primary">GAL3ST1</name>
    <name evidence="11" type="ORF">NPIL_28691</name>
</gene>
<dbReference type="GO" id="GO:0000139">
    <property type="term" value="C:Golgi membrane"/>
    <property type="evidence" value="ECO:0007669"/>
    <property type="project" value="UniProtKB-SubCell"/>
</dbReference>
<keyword evidence="3" id="KW-0808">Transferase</keyword>
<dbReference type="PANTHER" id="PTHR14647">
    <property type="entry name" value="GALACTOSE-3-O-SULFOTRANSFERASE"/>
    <property type="match status" value="1"/>
</dbReference>
<dbReference type="Gene3D" id="3.40.50.300">
    <property type="entry name" value="P-loop containing nucleotide triphosphate hydrolases"/>
    <property type="match status" value="1"/>
</dbReference>
<feature type="transmembrane region" description="Helical" evidence="10">
    <location>
        <begin position="40"/>
        <end position="58"/>
    </location>
</feature>
<comment type="similarity">
    <text evidence="2">Belongs to the galactose-3-O-sulfotransferase family.</text>
</comment>
<dbReference type="InterPro" id="IPR027417">
    <property type="entry name" value="P-loop_NTPase"/>
</dbReference>
<accession>A0A8X6P1Q3</accession>
<dbReference type="AlphaFoldDB" id="A0A8X6P1Q3"/>
<dbReference type="Proteomes" id="UP000887013">
    <property type="component" value="Unassembled WGS sequence"/>
</dbReference>
<reference evidence="11" key="1">
    <citation type="submission" date="2020-08" db="EMBL/GenBank/DDBJ databases">
        <title>Multicomponent nature underlies the extraordinary mechanical properties of spider dragline silk.</title>
        <authorList>
            <person name="Kono N."/>
            <person name="Nakamura H."/>
            <person name="Mori M."/>
            <person name="Yoshida Y."/>
            <person name="Ohtoshi R."/>
            <person name="Malay A.D."/>
            <person name="Moran D.A.P."/>
            <person name="Tomita M."/>
            <person name="Numata K."/>
            <person name="Arakawa K."/>
        </authorList>
    </citation>
    <scope>NUCLEOTIDE SEQUENCE</scope>
</reference>
<evidence type="ECO:0000256" key="5">
    <source>
        <dbReference type="ARBA" id="ARBA00022968"/>
    </source>
</evidence>
<keyword evidence="8 10" id="KW-0472">Membrane</keyword>
<evidence type="ECO:0000256" key="10">
    <source>
        <dbReference type="SAM" id="Phobius"/>
    </source>
</evidence>
<comment type="subcellular location">
    <subcellularLocation>
        <location evidence="1">Golgi apparatus membrane</location>
        <topology evidence="1">Single-pass type II membrane protein</topology>
    </subcellularLocation>
</comment>
<keyword evidence="6 10" id="KW-1133">Transmembrane helix</keyword>
<evidence type="ECO:0000256" key="4">
    <source>
        <dbReference type="ARBA" id="ARBA00022692"/>
    </source>
</evidence>
<keyword evidence="9" id="KW-0325">Glycoprotein</keyword>
<keyword evidence="12" id="KW-1185">Reference proteome</keyword>
<evidence type="ECO:0000256" key="1">
    <source>
        <dbReference type="ARBA" id="ARBA00004323"/>
    </source>
</evidence>
<dbReference type="InterPro" id="IPR009729">
    <property type="entry name" value="Gal-3-0_sulfotransfrase"/>
</dbReference>
<organism evidence="11 12">
    <name type="scientific">Nephila pilipes</name>
    <name type="common">Giant wood spider</name>
    <name type="synonym">Nephila maculata</name>
    <dbReference type="NCBI Taxonomy" id="299642"/>
    <lineage>
        <taxon>Eukaryota</taxon>
        <taxon>Metazoa</taxon>
        <taxon>Ecdysozoa</taxon>
        <taxon>Arthropoda</taxon>
        <taxon>Chelicerata</taxon>
        <taxon>Arachnida</taxon>
        <taxon>Araneae</taxon>
        <taxon>Araneomorphae</taxon>
        <taxon>Entelegynae</taxon>
        <taxon>Araneoidea</taxon>
        <taxon>Nephilidae</taxon>
        <taxon>Nephila</taxon>
    </lineage>
</organism>
<sequence>MEKERKKPKWCTARKKLQSGRRIQEGNITKTNLTPNKRSFSLVSVIFCAAFVVYVIQYDQTDVHSVRRILSEDVYPSTEDPPEASTNSCIPRKNIVFLKTHKCASSSIQNIFNRFGYRRGLTFVLPAKGSYIGHPEPFNWSMVPDVRRFGLRYNILTHHCRLNYDEMRRNLPDDVLFITIVRNPVELYESLFSFYSLHRFYKERFDTLGKHQKPPGFYEKRMGGKIGFNQMLFDLGMDDKVFSNSTAVMEYVYFLDSIFDLVMVRERMDESLVLLKELLCWDMDDVIIFHLNARNQRYKKKLSPDLYQRLVKFNSADMVLYKYFNHRLSERINEYGRDKMAEAVDELKNRTRMWYDLCVQKQDFQTKVINSKRYFTNRMVMAYVKKKDVNTTCDDLTTQEPIFTEKLVYKQRYMFPRPKPYRSRYRYRMHRWH</sequence>
<comment type="caution">
    <text evidence="11">The sequence shown here is derived from an EMBL/GenBank/DDBJ whole genome shotgun (WGS) entry which is preliminary data.</text>
</comment>
<keyword evidence="4 10" id="KW-0812">Transmembrane</keyword>
<dbReference type="SUPFAM" id="SSF52540">
    <property type="entry name" value="P-loop containing nucleoside triphosphate hydrolases"/>
    <property type="match status" value="1"/>
</dbReference>
<protein>
    <submittedName>
        <fullName evidence="11">Galactosylceramide sulfotransferase</fullName>
    </submittedName>
</protein>
<dbReference type="Pfam" id="PF06990">
    <property type="entry name" value="Gal-3-0_sulfotr"/>
    <property type="match status" value="1"/>
</dbReference>
<dbReference type="EMBL" id="BMAW01064538">
    <property type="protein sequence ID" value="GFT45752.1"/>
    <property type="molecule type" value="Genomic_DNA"/>
</dbReference>
<name>A0A8X6P1Q3_NEPPI</name>
<evidence type="ECO:0000256" key="6">
    <source>
        <dbReference type="ARBA" id="ARBA00022989"/>
    </source>
</evidence>
<keyword evidence="7" id="KW-0333">Golgi apparatus</keyword>
<dbReference type="OrthoDB" id="514299at2759"/>
<evidence type="ECO:0000256" key="3">
    <source>
        <dbReference type="ARBA" id="ARBA00022679"/>
    </source>
</evidence>
<evidence type="ECO:0000256" key="7">
    <source>
        <dbReference type="ARBA" id="ARBA00023034"/>
    </source>
</evidence>
<evidence type="ECO:0000256" key="2">
    <source>
        <dbReference type="ARBA" id="ARBA00008124"/>
    </source>
</evidence>
<dbReference type="GO" id="GO:0001733">
    <property type="term" value="F:galactosylceramide sulfotransferase activity"/>
    <property type="evidence" value="ECO:0007669"/>
    <property type="project" value="InterPro"/>
</dbReference>
<keyword evidence="5" id="KW-0735">Signal-anchor</keyword>
<proteinExistence type="inferred from homology"/>
<evidence type="ECO:0000313" key="12">
    <source>
        <dbReference type="Proteomes" id="UP000887013"/>
    </source>
</evidence>
<dbReference type="PANTHER" id="PTHR14647:SF87">
    <property type="entry name" value="PUTATIVE-RELATED"/>
    <property type="match status" value="1"/>
</dbReference>
<evidence type="ECO:0000256" key="8">
    <source>
        <dbReference type="ARBA" id="ARBA00023136"/>
    </source>
</evidence>
<dbReference type="GO" id="GO:0009247">
    <property type="term" value="P:glycolipid biosynthetic process"/>
    <property type="evidence" value="ECO:0007669"/>
    <property type="project" value="InterPro"/>
</dbReference>
<evidence type="ECO:0000256" key="9">
    <source>
        <dbReference type="ARBA" id="ARBA00023180"/>
    </source>
</evidence>
<evidence type="ECO:0000313" key="11">
    <source>
        <dbReference type="EMBL" id="GFT45752.1"/>
    </source>
</evidence>